<dbReference type="Gene3D" id="3.20.20.70">
    <property type="entry name" value="Aldolase class I"/>
    <property type="match status" value="1"/>
</dbReference>
<evidence type="ECO:0000256" key="1">
    <source>
        <dbReference type="ARBA" id="ARBA00001966"/>
    </source>
</evidence>
<dbReference type="InterPro" id="IPR051198">
    <property type="entry name" value="BchE-like"/>
</dbReference>
<proteinExistence type="predicted"/>
<feature type="domain" description="Radical SAM core" evidence="7">
    <location>
        <begin position="208"/>
        <end position="436"/>
    </location>
</feature>
<dbReference type="SMART" id="SM00729">
    <property type="entry name" value="Elp3"/>
    <property type="match status" value="1"/>
</dbReference>
<keyword evidence="9" id="KW-1185">Reference proteome</keyword>
<dbReference type="PROSITE" id="PS51918">
    <property type="entry name" value="RADICAL_SAM"/>
    <property type="match status" value="1"/>
</dbReference>
<dbReference type="PROSITE" id="PS51332">
    <property type="entry name" value="B12_BINDING"/>
    <property type="match status" value="1"/>
</dbReference>
<dbReference type="InterPro" id="IPR007197">
    <property type="entry name" value="rSAM"/>
</dbReference>
<evidence type="ECO:0000256" key="4">
    <source>
        <dbReference type="ARBA" id="ARBA00023004"/>
    </source>
</evidence>
<dbReference type="InterPro" id="IPR006158">
    <property type="entry name" value="Cobalamin-bd"/>
</dbReference>
<keyword evidence="2" id="KW-0949">S-adenosyl-L-methionine</keyword>
<dbReference type="PANTHER" id="PTHR43409">
    <property type="entry name" value="ANAEROBIC MAGNESIUM-PROTOPORPHYRIN IX MONOMETHYL ESTER CYCLASE-RELATED"/>
    <property type="match status" value="1"/>
</dbReference>
<keyword evidence="5" id="KW-0411">Iron-sulfur</keyword>
<comment type="cofactor">
    <cofactor evidence="1">
        <name>[4Fe-4S] cluster</name>
        <dbReference type="ChEBI" id="CHEBI:49883"/>
    </cofactor>
</comment>
<dbReference type="EMBL" id="JJMJ01000030">
    <property type="protein sequence ID" value="PPS22925.1"/>
    <property type="molecule type" value="Genomic_DNA"/>
</dbReference>
<dbReference type="SUPFAM" id="SSF102114">
    <property type="entry name" value="Radical SAM enzymes"/>
    <property type="match status" value="1"/>
</dbReference>
<evidence type="ECO:0000256" key="3">
    <source>
        <dbReference type="ARBA" id="ARBA00022723"/>
    </source>
</evidence>
<sequence length="488" mass="57487">MKKKQIRKVCITYPPFEYNIGYPLISLNKQFQWLKNPTYSYPIIPSYAATFLKNNGINVIFLDTIARNMTTIEWFDNIDEIQPDLIFFEVKTPIINYIWDTIDVIKEKYPNTYIVLAGDHVTALPEESMEKSKTDFILTGGDYDMLLFNLVNHINNGDKLNKGIYYRTSNGNIKNTGKFVLEESLDRLPFIDRNLTNWKLYSKINDHFKKTPGTFIMSGRGAIYNNYNSNSSNVLFNNIRLRNPINVADEIEYLNKRYGIKEVIDTTVYFPTGEWLSLFCETMKERKLNKKVYIDCYMYLGVLEYQDYKMMKKAGFKTIIFNLPSGNAKTIEKLGITDNSVENMINSIKLAKKAGLFTDMMVKLGYPWENEEDIINTFEIVKYLMLNGYINSMNASIFVPYPGTKLFKYCDENNLIDTKNWFDYDMRQSIMKNDIEDDKIFKYIECFYNLSFNPLYVMQKIKSIRDIYDIKYHIKSFKNILSYYLNNY</sequence>
<dbReference type="InterPro" id="IPR006638">
    <property type="entry name" value="Elp3/MiaA/NifB-like_rSAM"/>
</dbReference>
<dbReference type="Pfam" id="PF04055">
    <property type="entry name" value="Radical_SAM"/>
    <property type="match status" value="1"/>
</dbReference>
<feature type="domain" description="B12-binding" evidence="6">
    <location>
        <begin position="28"/>
        <end position="161"/>
    </location>
</feature>
<dbReference type="RefSeq" id="WP_104617939.1">
    <property type="nucleotide sequence ID" value="NZ_JAWLPZ010000009.1"/>
</dbReference>
<accession>A0ABX5B6H5</accession>
<evidence type="ECO:0000259" key="6">
    <source>
        <dbReference type="PROSITE" id="PS51332"/>
    </source>
</evidence>
<dbReference type="InterPro" id="IPR036724">
    <property type="entry name" value="Cobalamin-bd_sf"/>
</dbReference>
<dbReference type="InterPro" id="IPR058240">
    <property type="entry name" value="rSAM_sf"/>
</dbReference>
<evidence type="ECO:0000313" key="8">
    <source>
        <dbReference type="EMBL" id="PPS22925.1"/>
    </source>
</evidence>
<keyword evidence="4" id="KW-0408">Iron</keyword>
<organism evidence="8 9">
    <name type="scientific">Brachyspira murdochii</name>
    <dbReference type="NCBI Taxonomy" id="84378"/>
    <lineage>
        <taxon>Bacteria</taxon>
        <taxon>Pseudomonadati</taxon>
        <taxon>Spirochaetota</taxon>
        <taxon>Spirochaetia</taxon>
        <taxon>Brachyspirales</taxon>
        <taxon>Brachyspiraceae</taxon>
        <taxon>Brachyspira</taxon>
    </lineage>
</organism>
<evidence type="ECO:0000256" key="5">
    <source>
        <dbReference type="ARBA" id="ARBA00023014"/>
    </source>
</evidence>
<dbReference type="Gene3D" id="3.40.50.280">
    <property type="entry name" value="Cobalamin-binding domain"/>
    <property type="match status" value="1"/>
</dbReference>
<reference evidence="8 9" key="1">
    <citation type="submission" date="2014-04" db="EMBL/GenBank/DDBJ databases">
        <title>Whole genome sequence of 'Brachyspira hampsonii' D13-03603F2.</title>
        <authorList>
            <person name="Patterson A.H."/>
            <person name="Chaban B."/>
            <person name="Fernando C."/>
            <person name="Harding J.C."/>
            <person name="Hill J.E."/>
        </authorList>
    </citation>
    <scope>NUCLEOTIDE SEQUENCE [LARGE SCALE GENOMIC DNA]</scope>
    <source>
        <strain evidence="8 9">D13-03603F2</strain>
    </source>
</reference>
<keyword evidence="3" id="KW-0479">Metal-binding</keyword>
<evidence type="ECO:0000256" key="2">
    <source>
        <dbReference type="ARBA" id="ARBA00022691"/>
    </source>
</evidence>
<comment type="caution">
    <text evidence="8">The sequence shown here is derived from an EMBL/GenBank/DDBJ whole genome shotgun (WGS) entry which is preliminary data.</text>
</comment>
<evidence type="ECO:0000313" key="9">
    <source>
        <dbReference type="Proteomes" id="UP000238924"/>
    </source>
</evidence>
<name>A0ABX5B6H5_9SPIR</name>
<dbReference type="Pfam" id="PF02310">
    <property type="entry name" value="B12-binding"/>
    <property type="match status" value="1"/>
</dbReference>
<dbReference type="InterPro" id="IPR013785">
    <property type="entry name" value="Aldolase_TIM"/>
</dbReference>
<evidence type="ECO:0000259" key="7">
    <source>
        <dbReference type="PROSITE" id="PS51918"/>
    </source>
</evidence>
<gene>
    <name evidence="8" type="ORF">DJ52_01940</name>
</gene>
<dbReference type="SUPFAM" id="SSF52242">
    <property type="entry name" value="Cobalamin (vitamin B12)-binding domain"/>
    <property type="match status" value="1"/>
</dbReference>
<protein>
    <submittedName>
        <fullName evidence="8">Fe-S osidoreductase</fullName>
    </submittedName>
</protein>
<dbReference type="Proteomes" id="UP000238924">
    <property type="component" value="Unassembled WGS sequence"/>
</dbReference>